<evidence type="ECO:0000256" key="4">
    <source>
        <dbReference type="ARBA" id="ARBA00023136"/>
    </source>
</evidence>
<dbReference type="RefSeq" id="XP_625646.1">
    <property type="nucleotide sequence ID" value="XM_625646.1"/>
</dbReference>
<feature type="transmembrane region" description="Helical" evidence="6">
    <location>
        <begin position="88"/>
        <end position="105"/>
    </location>
</feature>
<feature type="non-terminal residue" evidence="7">
    <location>
        <position position="1"/>
    </location>
</feature>
<evidence type="ECO:0000256" key="2">
    <source>
        <dbReference type="ARBA" id="ARBA00010441"/>
    </source>
</evidence>
<accession>Q5CQK2</accession>
<dbReference type="GO" id="GO:0016780">
    <property type="term" value="F:phosphotransferase activity, for other substituted phosphate groups"/>
    <property type="evidence" value="ECO:0007669"/>
    <property type="project" value="InterPro"/>
</dbReference>
<dbReference type="GO" id="GO:0008654">
    <property type="term" value="P:phospholipid biosynthetic process"/>
    <property type="evidence" value="ECO:0007669"/>
    <property type="project" value="InterPro"/>
</dbReference>
<dbReference type="PANTHER" id="PTHR10414">
    <property type="entry name" value="ETHANOLAMINEPHOSPHOTRANSFERASE"/>
    <property type="match status" value="1"/>
</dbReference>
<feature type="transmembrane region" description="Helical" evidence="6">
    <location>
        <begin position="308"/>
        <end position="329"/>
    </location>
</feature>
<evidence type="ECO:0000313" key="8">
    <source>
        <dbReference type="Proteomes" id="UP000006726"/>
    </source>
</evidence>
<dbReference type="InterPro" id="IPR048254">
    <property type="entry name" value="CDP_ALCOHOL_P_TRANSF_CS"/>
</dbReference>
<dbReference type="AlphaFoldDB" id="Q5CQK2"/>
<reference evidence="7 8" key="1">
    <citation type="journal article" date="2004" name="Science">
        <title>Complete genome sequence of the apicomplexan, Cryptosporidium parvum.</title>
        <authorList>
            <person name="Abrahamsen M.S."/>
            <person name="Templeton T.J."/>
            <person name="Enomoto S."/>
            <person name="Abrahante J.E."/>
            <person name="Zhu G."/>
            <person name="Lancto C.A."/>
            <person name="Deng M."/>
            <person name="Liu C."/>
            <person name="Widmer G."/>
            <person name="Tzipori S."/>
            <person name="Buck G.A."/>
            <person name="Xu P."/>
            <person name="Bankier A.T."/>
            <person name="Dear P.H."/>
            <person name="Konfortov B.A."/>
            <person name="Spriggs H.F."/>
            <person name="Iyer L."/>
            <person name="Anantharaman V."/>
            <person name="Aravind L."/>
            <person name="Kapur V."/>
        </authorList>
    </citation>
    <scope>NUCLEOTIDE SEQUENCE [LARGE SCALE GENOMIC DNA]</scope>
    <source>
        <strain evidence="8">Iowa II</strain>
    </source>
</reference>
<organism evidence="7 8">
    <name type="scientific">Cryptosporidium parvum (strain Iowa II)</name>
    <dbReference type="NCBI Taxonomy" id="353152"/>
    <lineage>
        <taxon>Eukaryota</taxon>
        <taxon>Sar</taxon>
        <taxon>Alveolata</taxon>
        <taxon>Apicomplexa</taxon>
        <taxon>Conoidasida</taxon>
        <taxon>Coccidia</taxon>
        <taxon>Eucoccidiorida</taxon>
        <taxon>Eimeriorina</taxon>
        <taxon>Cryptosporidiidae</taxon>
        <taxon>Cryptosporidium</taxon>
    </lineage>
</organism>
<dbReference type="Gene3D" id="1.20.120.1760">
    <property type="match status" value="1"/>
</dbReference>
<feature type="transmembrane region" description="Helical" evidence="6">
    <location>
        <begin position="62"/>
        <end position="82"/>
    </location>
</feature>
<comment type="subcellular location">
    <subcellularLocation>
        <location evidence="1">Membrane</location>
    </subcellularLocation>
</comment>
<evidence type="ECO:0000256" key="1">
    <source>
        <dbReference type="ARBA" id="ARBA00004370"/>
    </source>
</evidence>
<protein>
    <submittedName>
        <fullName evidence="7">Protein with 8 transmembrane domains, possible amino alcohol phosphotransferase</fullName>
    </submittedName>
</protein>
<dbReference type="InterPro" id="IPR014472">
    <property type="entry name" value="CHOPT"/>
</dbReference>
<evidence type="ECO:0000256" key="6">
    <source>
        <dbReference type="SAM" id="Phobius"/>
    </source>
</evidence>
<feature type="transmembrane region" description="Helical" evidence="6">
    <location>
        <begin position="335"/>
        <end position="355"/>
    </location>
</feature>
<keyword evidence="3 5" id="KW-0808">Transferase</keyword>
<dbReference type="OrthoDB" id="196717at2759"/>
<dbReference type="InterPro" id="IPR043130">
    <property type="entry name" value="CDP-OH_PTrfase_TM_dom"/>
</dbReference>
<feature type="transmembrane region" description="Helical" evidence="6">
    <location>
        <begin position="227"/>
        <end position="245"/>
    </location>
</feature>
<feature type="transmembrane region" description="Helical" evidence="6">
    <location>
        <begin position="190"/>
        <end position="207"/>
    </location>
</feature>
<feature type="transmembrane region" description="Helical" evidence="6">
    <location>
        <begin position="149"/>
        <end position="169"/>
    </location>
</feature>
<evidence type="ECO:0000313" key="7">
    <source>
        <dbReference type="EMBL" id="EAK87730.1"/>
    </source>
</evidence>
<evidence type="ECO:0000256" key="3">
    <source>
        <dbReference type="ARBA" id="ARBA00022679"/>
    </source>
</evidence>
<dbReference type="PANTHER" id="PTHR10414:SF37">
    <property type="entry name" value="BB IN A BOXCAR, ISOFORM C"/>
    <property type="match status" value="1"/>
</dbReference>
<dbReference type="EMBL" id="AAEE01000009">
    <property type="protein sequence ID" value="EAK87730.1"/>
    <property type="molecule type" value="Genomic_DNA"/>
</dbReference>
<dbReference type="InParanoid" id="Q5CQK2"/>
<dbReference type="PROSITE" id="PS00379">
    <property type="entry name" value="CDP_ALCOHOL_P_TRANSF"/>
    <property type="match status" value="1"/>
</dbReference>
<keyword evidence="6 7" id="KW-0812">Transmembrane</keyword>
<dbReference type="OMA" id="CTAAWIT"/>
<proteinExistence type="inferred from homology"/>
<feature type="transmembrane region" description="Helical" evidence="6">
    <location>
        <begin position="275"/>
        <end position="296"/>
    </location>
</feature>
<dbReference type="Proteomes" id="UP000006726">
    <property type="component" value="Chromosome 4"/>
</dbReference>
<comment type="similarity">
    <text evidence="2 5">Belongs to the CDP-alcohol phosphatidyltransferase class-I family.</text>
</comment>
<dbReference type="InterPro" id="IPR000462">
    <property type="entry name" value="CDP-OH_P_trans"/>
</dbReference>
<evidence type="ECO:0000256" key="5">
    <source>
        <dbReference type="RuleBase" id="RU003750"/>
    </source>
</evidence>
<dbReference type="STRING" id="353152.Q5CQK2"/>
<keyword evidence="6" id="KW-1133">Transmembrane helix</keyword>
<keyword evidence="4 6" id="KW-0472">Membrane</keyword>
<dbReference type="KEGG" id="cpv:cgd4_390"/>
<dbReference type="Pfam" id="PF01066">
    <property type="entry name" value="CDP-OH_P_transf"/>
    <property type="match status" value="1"/>
</dbReference>
<comment type="caution">
    <text evidence="7">The sequence shown here is derived from an EMBL/GenBank/DDBJ whole genome shotgun (WGS) entry which is preliminary data.</text>
</comment>
<keyword evidence="8" id="KW-1185">Reference proteome</keyword>
<name>Q5CQK2_CRYPI</name>
<dbReference type="GO" id="GO:0016020">
    <property type="term" value="C:membrane"/>
    <property type="evidence" value="ECO:0007669"/>
    <property type="project" value="UniProtKB-SubCell"/>
</dbReference>
<dbReference type="GeneID" id="3372661"/>
<sequence>ENKVISVPIKMKETGVESKNVSGKHEEYKYVQPMTSPLYNNVISPVCDKIVGFLPKYLSPNLLTIIGLISISTSFIMLISIGENSKKLYFVSAALWFLYGIIDNLDGKQARRLGVSSNSGEFIDHAIDSVVTSFVGLAFQYMHNRYLELDLLVVLSYQLPFYFACWFHFKYGKLIIGNSVSKTPYFTVDELNLVFVPLFILFEYLFPGLWNLDIPLYGGYIIKSWGIPFNYCCFIYSIFTLLSCLHYCLSKSLTNAHLLFIPLTIHVTSKELAKLSMYNTILPFSILCITFIFLKISKLLIKKPTRSFITLIGASLIPNITTKLLVSVFEINQNLTIFIQFLIWALLVYEFANYLDSPCEDAEDKKK</sequence>
<gene>
    <name evidence="7" type="ORF">cgd4_390</name>
</gene>